<evidence type="ECO:0000313" key="14">
    <source>
        <dbReference type="EMBL" id="AKU79339.1"/>
    </source>
</evidence>
<dbReference type="GO" id="GO:0043138">
    <property type="term" value="F:3'-5' DNA helicase activity"/>
    <property type="evidence" value="ECO:0007669"/>
    <property type="project" value="UniProtKB-EC"/>
</dbReference>
<keyword evidence="6" id="KW-0238">DNA-binding</keyword>
<protein>
    <recommendedName>
        <fullName evidence="9">DNA 3'-5' helicase</fullName>
        <ecNumber evidence="9">5.6.2.4</ecNumber>
    </recommendedName>
</protein>
<dbReference type="InterPro" id="IPR000212">
    <property type="entry name" value="DNA_helicase_UvrD/REP"/>
</dbReference>
<feature type="domain" description="UvrD-like helicase C-terminal" evidence="13">
    <location>
        <begin position="286"/>
        <end position="559"/>
    </location>
</feature>
<gene>
    <name evidence="14" type="primary">pcrA</name>
    <name evidence="14" type="ORF">STURON_0093</name>
</gene>
<dbReference type="AlphaFoldDB" id="A0A0K1P596"/>
<dbReference type="Pfam" id="PF00580">
    <property type="entry name" value="UvrD-helicase"/>
    <property type="match status" value="1"/>
</dbReference>
<evidence type="ECO:0000256" key="8">
    <source>
        <dbReference type="ARBA" id="ARBA00034617"/>
    </source>
</evidence>
<dbReference type="RefSeq" id="WP_075047950.1">
    <property type="nucleotide sequence ID" value="NZ_CP012328.1"/>
</dbReference>
<feature type="binding site" evidence="11">
    <location>
        <begin position="27"/>
        <end position="34"/>
    </location>
    <ligand>
        <name>ATP</name>
        <dbReference type="ChEBI" id="CHEBI:30616"/>
    </ligand>
</feature>
<keyword evidence="3 11" id="KW-0378">Hydrolase</keyword>
<dbReference type="PANTHER" id="PTHR11070:SF2">
    <property type="entry name" value="ATP-DEPENDENT DNA HELICASE SRS2"/>
    <property type="match status" value="1"/>
</dbReference>
<dbReference type="Proteomes" id="UP000067243">
    <property type="component" value="Chromosome"/>
</dbReference>
<dbReference type="PROSITE" id="PS51217">
    <property type="entry name" value="UVRD_HELICASE_CTER"/>
    <property type="match status" value="1"/>
</dbReference>
<evidence type="ECO:0000256" key="9">
    <source>
        <dbReference type="ARBA" id="ARBA00034808"/>
    </source>
</evidence>
<keyword evidence="2 11" id="KW-0547">Nucleotide-binding</keyword>
<name>A0A0K1P596_9MOLU</name>
<keyword evidence="4 11" id="KW-0347">Helicase</keyword>
<comment type="catalytic activity">
    <reaction evidence="10">
        <text>ATP + H2O = ADP + phosphate + H(+)</text>
        <dbReference type="Rhea" id="RHEA:13065"/>
        <dbReference type="ChEBI" id="CHEBI:15377"/>
        <dbReference type="ChEBI" id="CHEBI:15378"/>
        <dbReference type="ChEBI" id="CHEBI:30616"/>
        <dbReference type="ChEBI" id="CHEBI:43474"/>
        <dbReference type="ChEBI" id="CHEBI:456216"/>
        <dbReference type="EC" id="5.6.2.4"/>
    </reaction>
</comment>
<reference evidence="14 15" key="1">
    <citation type="journal article" date="2015" name="Genome Announc.">
        <title>Complete Genome Sequence of Spiroplasma turonicum Strain Tab4cT, a Parasite of a Horse Fly, Haematopota sp. (Diptera: Tabanidae).</title>
        <authorList>
            <person name="Davis R.E."/>
            <person name="Shao J."/>
            <person name="Zhao Y."/>
            <person name="Gasparich G.E."/>
            <person name="Gaynor B.J."/>
            <person name="Donofrio N."/>
        </authorList>
    </citation>
    <scope>NUCLEOTIDE SEQUENCE [LARGE SCALE GENOMIC DNA]</scope>
    <source>
        <strain evidence="14 15">Tab4c</strain>
    </source>
</reference>
<dbReference type="GO" id="GO:0016887">
    <property type="term" value="F:ATP hydrolysis activity"/>
    <property type="evidence" value="ECO:0007669"/>
    <property type="project" value="RHEA"/>
</dbReference>
<evidence type="ECO:0000256" key="11">
    <source>
        <dbReference type="PROSITE-ProRule" id="PRU00560"/>
    </source>
</evidence>
<dbReference type="InterPro" id="IPR013986">
    <property type="entry name" value="DExx_box_DNA_helicase_dom_sf"/>
</dbReference>
<dbReference type="GO" id="GO:0000725">
    <property type="term" value="P:recombinational repair"/>
    <property type="evidence" value="ECO:0007669"/>
    <property type="project" value="TreeGrafter"/>
</dbReference>
<evidence type="ECO:0000256" key="6">
    <source>
        <dbReference type="ARBA" id="ARBA00023125"/>
    </source>
</evidence>
<feature type="domain" description="UvrD-like helicase ATP-binding" evidence="12">
    <location>
        <begin position="6"/>
        <end position="285"/>
    </location>
</feature>
<dbReference type="Gene3D" id="3.40.50.300">
    <property type="entry name" value="P-loop containing nucleotide triphosphate hydrolases"/>
    <property type="match status" value="2"/>
</dbReference>
<comment type="catalytic activity">
    <reaction evidence="8">
        <text>Couples ATP hydrolysis with the unwinding of duplex DNA by translocating in the 3'-5' direction.</text>
        <dbReference type="EC" id="5.6.2.4"/>
    </reaction>
</comment>
<dbReference type="OrthoDB" id="9810135at2"/>
<dbReference type="KEGG" id="stur:STURON_0093"/>
<dbReference type="InterPro" id="IPR027417">
    <property type="entry name" value="P-loop_NTPase"/>
</dbReference>
<dbReference type="PROSITE" id="PS51198">
    <property type="entry name" value="UVRD_HELICASE_ATP_BIND"/>
    <property type="match status" value="1"/>
</dbReference>
<dbReference type="InterPro" id="IPR014017">
    <property type="entry name" value="DNA_helicase_UvrD-like_C"/>
</dbReference>
<comment type="similarity">
    <text evidence="1">Belongs to the helicase family. UvrD subfamily.</text>
</comment>
<dbReference type="PANTHER" id="PTHR11070">
    <property type="entry name" value="UVRD / RECB / PCRA DNA HELICASE FAMILY MEMBER"/>
    <property type="match status" value="1"/>
</dbReference>
<dbReference type="Gene3D" id="1.10.486.10">
    <property type="entry name" value="PCRA, domain 4"/>
    <property type="match status" value="1"/>
</dbReference>
<sequence>MDKFFINLNNEQLEAVTTVDVPVRIIAGAGSGKTRVITSKIVYLIDNAGIEPKKILAVTFTNKAASEMKNRVEKALPNLLNKPMITTFHSLCVRILREDGNYIGLSNDFTIIDSADQSRIVNKIKKDLNINEELTFSTKKIISKLSGWKSKRLSIDYLIDNLINNEEKKIIRIYEKYLQELEDKNYVDFDDLILKTHLLLKNDEEIKNKWRNRFNYILVDEFQDTNYDQYDLVKWLSSTNNLTVVGDPDQTIYSWRGAKIKIILDFNNYFKNAKTVFLNQNYRSTKNILDLANHFIDKNEQREKKYIHTQNDTGQIIKVKEAASRNYEAKFVAKEIKRLIKEGNYNFSDIFVLYRVNAWSQEFEKEFHNNGIPFQLIGGFKFKDRKVIKDVTAMIKAVTFKDNLSVEHFLSLIPKVGKVSIEKLVNLSDELNISLYNLLTENINTAFSINKNLNDIHNALLKGSELVEKNISVLETCNKLLEYSGYLTRFNPRDNEDRESISNINAFLDQMSNYDKQYVHTKESNILKDFLYNEALVSDQDDLEVVNKVTLLTIHAAKGLENKVVFIVGVNRDVFPSYMSFMSKESLEEERRAFYVAMTRAQELLYVSYVSGEYSNISKGSLIQSRFIEELNPDLYELETNIFFHDSNTYTSNKPKYDVNTSEIKKEAMKLAKGDKIEHIVFGEGSVIKVQDKYISVAFINPTHGVKMVPINSSTWKKYN</sequence>
<dbReference type="CDD" id="cd17932">
    <property type="entry name" value="DEXQc_UvrD"/>
    <property type="match status" value="1"/>
</dbReference>
<evidence type="ECO:0000256" key="4">
    <source>
        <dbReference type="ARBA" id="ARBA00022806"/>
    </source>
</evidence>
<keyword evidence="5 11" id="KW-0067">ATP-binding</keyword>
<dbReference type="EC" id="5.6.2.4" evidence="9"/>
<keyword evidence="15" id="KW-1185">Reference proteome</keyword>
<dbReference type="SUPFAM" id="SSF52540">
    <property type="entry name" value="P-loop containing nucleoside triphosphate hydrolases"/>
    <property type="match status" value="1"/>
</dbReference>
<dbReference type="GO" id="GO:0003677">
    <property type="term" value="F:DNA binding"/>
    <property type="evidence" value="ECO:0007669"/>
    <property type="project" value="UniProtKB-KW"/>
</dbReference>
<evidence type="ECO:0000259" key="12">
    <source>
        <dbReference type="PROSITE" id="PS51198"/>
    </source>
</evidence>
<keyword evidence="7" id="KW-0413">Isomerase</keyword>
<evidence type="ECO:0000256" key="5">
    <source>
        <dbReference type="ARBA" id="ARBA00022840"/>
    </source>
</evidence>
<dbReference type="InterPro" id="IPR014016">
    <property type="entry name" value="UvrD-like_ATP-bd"/>
</dbReference>
<dbReference type="GO" id="GO:0005524">
    <property type="term" value="F:ATP binding"/>
    <property type="evidence" value="ECO:0007669"/>
    <property type="project" value="UniProtKB-UniRule"/>
</dbReference>
<evidence type="ECO:0000256" key="2">
    <source>
        <dbReference type="ARBA" id="ARBA00022741"/>
    </source>
</evidence>
<dbReference type="STRING" id="216946.STURO_v1c00910"/>
<evidence type="ECO:0000256" key="7">
    <source>
        <dbReference type="ARBA" id="ARBA00023235"/>
    </source>
</evidence>
<dbReference type="EMBL" id="CP012328">
    <property type="protein sequence ID" value="AKU79339.1"/>
    <property type="molecule type" value="Genomic_DNA"/>
</dbReference>
<evidence type="ECO:0000259" key="13">
    <source>
        <dbReference type="PROSITE" id="PS51217"/>
    </source>
</evidence>
<dbReference type="Pfam" id="PF13361">
    <property type="entry name" value="UvrD_C"/>
    <property type="match status" value="1"/>
</dbReference>
<evidence type="ECO:0000256" key="1">
    <source>
        <dbReference type="ARBA" id="ARBA00009922"/>
    </source>
</evidence>
<dbReference type="Gene3D" id="1.10.10.160">
    <property type="match status" value="1"/>
</dbReference>
<evidence type="ECO:0000256" key="3">
    <source>
        <dbReference type="ARBA" id="ARBA00022801"/>
    </source>
</evidence>
<dbReference type="GO" id="GO:0033202">
    <property type="term" value="C:DNA helicase complex"/>
    <property type="evidence" value="ECO:0007669"/>
    <property type="project" value="TreeGrafter"/>
</dbReference>
<dbReference type="CDD" id="cd18807">
    <property type="entry name" value="SF1_C_UvrD"/>
    <property type="match status" value="1"/>
</dbReference>
<evidence type="ECO:0000313" key="15">
    <source>
        <dbReference type="Proteomes" id="UP000067243"/>
    </source>
</evidence>
<dbReference type="GO" id="GO:0005829">
    <property type="term" value="C:cytosol"/>
    <property type="evidence" value="ECO:0007669"/>
    <property type="project" value="TreeGrafter"/>
</dbReference>
<evidence type="ECO:0000256" key="10">
    <source>
        <dbReference type="ARBA" id="ARBA00048988"/>
    </source>
</evidence>
<dbReference type="PATRIC" id="fig|216946.3.peg.91"/>
<organism evidence="14 15">
    <name type="scientific">Spiroplasma turonicum</name>
    <dbReference type="NCBI Taxonomy" id="216946"/>
    <lineage>
        <taxon>Bacteria</taxon>
        <taxon>Bacillati</taxon>
        <taxon>Mycoplasmatota</taxon>
        <taxon>Mollicutes</taxon>
        <taxon>Entomoplasmatales</taxon>
        <taxon>Spiroplasmataceae</taxon>
        <taxon>Spiroplasma</taxon>
    </lineage>
</organism>
<accession>A0A0K1P596</accession>
<proteinExistence type="inferred from homology"/>